<evidence type="ECO:0000313" key="3">
    <source>
        <dbReference type="EMBL" id="KAL3735207.1"/>
    </source>
</evidence>
<protein>
    <recommendedName>
        <fullName evidence="2">DUF4220 domain-containing protein</fullName>
    </recommendedName>
</protein>
<keyword evidence="1" id="KW-1133">Transmembrane helix</keyword>
<dbReference type="PANTHER" id="PTHR31325">
    <property type="entry name" value="OS01G0798800 PROTEIN-RELATED"/>
    <property type="match status" value="1"/>
</dbReference>
<keyword evidence="1" id="KW-0812">Transmembrane</keyword>
<dbReference type="Pfam" id="PF13968">
    <property type="entry name" value="DUF4220"/>
    <property type="match status" value="1"/>
</dbReference>
<dbReference type="AlphaFoldDB" id="A0ABD3K8E3"/>
<evidence type="ECO:0000256" key="1">
    <source>
        <dbReference type="SAM" id="Phobius"/>
    </source>
</evidence>
<organism evidence="3 4">
    <name type="scientific">Eucalyptus globulus</name>
    <name type="common">Tasmanian blue gum</name>
    <dbReference type="NCBI Taxonomy" id="34317"/>
    <lineage>
        <taxon>Eukaryota</taxon>
        <taxon>Viridiplantae</taxon>
        <taxon>Streptophyta</taxon>
        <taxon>Embryophyta</taxon>
        <taxon>Tracheophyta</taxon>
        <taxon>Spermatophyta</taxon>
        <taxon>Magnoliopsida</taxon>
        <taxon>eudicotyledons</taxon>
        <taxon>Gunneridae</taxon>
        <taxon>Pentapetalae</taxon>
        <taxon>rosids</taxon>
        <taxon>malvids</taxon>
        <taxon>Myrtales</taxon>
        <taxon>Myrtaceae</taxon>
        <taxon>Myrtoideae</taxon>
        <taxon>Eucalypteae</taxon>
        <taxon>Eucalyptus</taxon>
    </lineage>
</organism>
<accession>A0ABD3K8E3</accession>
<proteinExistence type="predicted"/>
<dbReference type="InterPro" id="IPR007658">
    <property type="entry name" value="DUF594"/>
</dbReference>
<comment type="caution">
    <text evidence="3">The sequence shown here is derived from an EMBL/GenBank/DDBJ whole genome shotgun (WGS) entry which is preliminary data.</text>
</comment>
<reference evidence="3 4" key="1">
    <citation type="submission" date="2024-11" db="EMBL/GenBank/DDBJ databases">
        <title>Chromosome-level genome assembly of Eucalyptus globulus Labill. provides insights into its genome evolution.</title>
        <authorList>
            <person name="Li X."/>
        </authorList>
    </citation>
    <scope>NUCLEOTIDE SEQUENCE [LARGE SCALE GENOMIC DNA]</scope>
    <source>
        <strain evidence="3">CL2024</strain>
        <tissue evidence="3">Fresh tender leaves</tissue>
    </source>
</reference>
<dbReference type="Pfam" id="PF04578">
    <property type="entry name" value="DUF594"/>
    <property type="match status" value="1"/>
</dbReference>
<dbReference type="Proteomes" id="UP001634007">
    <property type="component" value="Unassembled WGS sequence"/>
</dbReference>
<feature type="transmembrane region" description="Helical" evidence="1">
    <location>
        <begin position="148"/>
        <end position="170"/>
    </location>
</feature>
<feature type="transmembrane region" description="Helical" evidence="1">
    <location>
        <begin position="332"/>
        <end position="352"/>
    </location>
</feature>
<feature type="transmembrane region" description="Helical" evidence="1">
    <location>
        <begin position="90"/>
        <end position="110"/>
    </location>
</feature>
<keyword evidence="4" id="KW-1185">Reference proteome</keyword>
<sequence length="700" mass="81008">MEVDLVSKLRNFWHDWDLRLMVLLSLALQVLLIFLGGRRKFTRKLSIRIAVWCAYISADSIAGIALGILSSKLDDTNKESHSLDANSKLIAFWAPALLLLLGGPDTITAYSLEDNELWLRHLLGLMVQTAVTIYIYFMAWALSYLSGLAFLMIVAGLIKFGERVWALWLASSSKLKESMLDPPDPSPNYPRFMEEYTLKQAEGFHVTADEIVEVQVPEDLSANENQHCGNEELVQAHRLLKIFKRLFVDLILSFDDKDASLSVFKDRSYKSAFEIVEIELGFMYDLRHTKANVLYTRWASYRRLITFLLTFFVLACFSFGEKSHCQGVDLVLTFILLVLVILLELYSILLLLSSDWTNVWLSKCDGSISRVVKPLQLFKQPRWSNSMGQFSLLSFCLQEKILPCHKFLRLIHVHEKVEKYHYTDYQELPDILKDFIHRNLQEKFHKDNQPKYDHKQFCTRVLTDYGISALTWSTELDFDECVLIWHIATELCSYTDDRDKESYAGFLESRLLSRYMFYLLVMYPCMLPSGIGQIRLRDTFAEADKFFKEKLLLSPKKRGHCPPCGDTCNRISHFFWRNQETSVENEARQKACRMLLEVNTEVRPAKVKGGRSKSVLFYGCRLALGLNKKYDTSQKWEMISKVWVEMLACAASQCRGDCHARQLRRGGELITHVWLMMAHFGLTDHFQMTQGHAIAKLILR</sequence>
<gene>
    <name evidence="3" type="ORF">ACJRO7_024358</name>
</gene>
<feature type="transmembrane region" description="Helical" evidence="1">
    <location>
        <begin position="49"/>
        <end position="70"/>
    </location>
</feature>
<dbReference type="InterPro" id="IPR025315">
    <property type="entry name" value="DUF4220"/>
</dbReference>
<feature type="transmembrane region" description="Helical" evidence="1">
    <location>
        <begin position="20"/>
        <end position="37"/>
    </location>
</feature>
<keyword evidence="1" id="KW-0472">Membrane</keyword>
<name>A0ABD3K8E3_EUCGL</name>
<evidence type="ECO:0000313" key="4">
    <source>
        <dbReference type="Proteomes" id="UP001634007"/>
    </source>
</evidence>
<feature type="transmembrane region" description="Helical" evidence="1">
    <location>
        <begin position="304"/>
        <end position="320"/>
    </location>
</feature>
<feature type="transmembrane region" description="Helical" evidence="1">
    <location>
        <begin position="122"/>
        <end position="142"/>
    </location>
</feature>
<feature type="domain" description="DUF4220" evidence="2">
    <location>
        <begin position="52"/>
        <end position="395"/>
    </location>
</feature>
<evidence type="ECO:0000259" key="2">
    <source>
        <dbReference type="Pfam" id="PF13968"/>
    </source>
</evidence>
<dbReference type="EMBL" id="JBJKBG010000006">
    <property type="protein sequence ID" value="KAL3735207.1"/>
    <property type="molecule type" value="Genomic_DNA"/>
</dbReference>